<comment type="catalytic activity">
    <reaction evidence="1">
        <text>ATP + protein L-histidine = ADP + protein N-phospho-L-histidine.</text>
        <dbReference type="EC" id="2.7.13.3"/>
    </reaction>
</comment>
<dbReference type="SMART" id="SM00387">
    <property type="entry name" value="HATPase_c"/>
    <property type="match status" value="1"/>
</dbReference>
<organism evidence="10 11">
    <name type="scientific">Actinocrinis puniceicyclus</name>
    <dbReference type="NCBI Taxonomy" id="977794"/>
    <lineage>
        <taxon>Bacteria</taxon>
        <taxon>Bacillati</taxon>
        <taxon>Actinomycetota</taxon>
        <taxon>Actinomycetes</taxon>
        <taxon>Catenulisporales</taxon>
        <taxon>Actinospicaceae</taxon>
        <taxon>Actinocrinis</taxon>
    </lineage>
</organism>
<dbReference type="Gene3D" id="3.30.565.10">
    <property type="entry name" value="Histidine kinase-like ATPase, C-terminal domain"/>
    <property type="match status" value="1"/>
</dbReference>
<feature type="domain" description="Histidine kinase" evidence="9">
    <location>
        <begin position="107"/>
        <end position="213"/>
    </location>
</feature>
<evidence type="ECO:0000256" key="1">
    <source>
        <dbReference type="ARBA" id="ARBA00000085"/>
    </source>
</evidence>
<evidence type="ECO:0000313" key="10">
    <source>
        <dbReference type="EMBL" id="MBS2964969.1"/>
    </source>
</evidence>
<evidence type="ECO:0000256" key="2">
    <source>
        <dbReference type="ARBA" id="ARBA00012438"/>
    </source>
</evidence>
<evidence type="ECO:0000256" key="7">
    <source>
        <dbReference type="ARBA" id="ARBA00022989"/>
    </source>
</evidence>
<feature type="compositionally biased region" description="Polar residues" evidence="8">
    <location>
        <begin position="306"/>
        <end position="324"/>
    </location>
</feature>
<name>A0A8J7WTM4_9ACTN</name>
<evidence type="ECO:0000256" key="8">
    <source>
        <dbReference type="SAM" id="MobiDB-lite"/>
    </source>
</evidence>
<evidence type="ECO:0000313" key="11">
    <source>
        <dbReference type="Proteomes" id="UP000677913"/>
    </source>
</evidence>
<feature type="compositionally biased region" description="Basic and acidic residues" evidence="8">
    <location>
        <begin position="287"/>
        <end position="304"/>
    </location>
</feature>
<dbReference type="EMBL" id="JAGSXH010000065">
    <property type="protein sequence ID" value="MBS2964969.1"/>
    <property type="molecule type" value="Genomic_DNA"/>
</dbReference>
<reference evidence="10" key="1">
    <citation type="submission" date="2021-04" db="EMBL/GenBank/DDBJ databases">
        <title>Genome based classification of Actinospica acidithermotolerans sp. nov., an actinobacterium isolated from an Indonesian hot spring.</title>
        <authorList>
            <person name="Kusuma A.B."/>
            <person name="Putra K.E."/>
            <person name="Nafisah S."/>
            <person name="Loh J."/>
            <person name="Nouioui I."/>
            <person name="Goodfellow M."/>
        </authorList>
    </citation>
    <scope>NUCLEOTIDE SEQUENCE</scope>
    <source>
        <strain evidence="10">DSM 45618</strain>
    </source>
</reference>
<feature type="region of interest" description="Disordered" evidence="8">
    <location>
        <begin position="253"/>
        <end position="324"/>
    </location>
</feature>
<keyword evidence="7" id="KW-1133">Transmembrane helix</keyword>
<evidence type="ECO:0000256" key="5">
    <source>
        <dbReference type="ARBA" id="ARBA00022692"/>
    </source>
</evidence>
<dbReference type="EC" id="2.7.13.3" evidence="2"/>
<dbReference type="InterPro" id="IPR036890">
    <property type="entry name" value="HATPase_C_sf"/>
</dbReference>
<evidence type="ECO:0000256" key="6">
    <source>
        <dbReference type="ARBA" id="ARBA00022777"/>
    </source>
</evidence>
<proteinExistence type="predicted"/>
<protein>
    <recommendedName>
        <fullName evidence="2">histidine kinase</fullName>
        <ecNumber evidence="2">2.7.13.3</ecNumber>
    </recommendedName>
</protein>
<dbReference type="PANTHER" id="PTHR45436:SF5">
    <property type="entry name" value="SENSOR HISTIDINE KINASE TRCS"/>
    <property type="match status" value="1"/>
</dbReference>
<keyword evidence="5" id="KW-0812">Transmembrane</keyword>
<gene>
    <name evidence="10" type="ORF">KGA66_18070</name>
</gene>
<accession>A0A8J7WTM4</accession>
<dbReference type="AlphaFoldDB" id="A0A8J7WTM4"/>
<dbReference type="GO" id="GO:0004673">
    <property type="term" value="F:protein histidine kinase activity"/>
    <property type="evidence" value="ECO:0007669"/>
    <property type="project" value="UniProtKB-EC"/>
</dbReference>
<feature type="compositionally biased region" description="Pro residues" evidence="8">
    <location>
        <begin position="272"/>
        <end position="285"/>
    </location>
</feature>
<keyword evidence="7" id="KW-0472">Membrane</keyword>
<dbReference type="Proteomes" id="UP000677913">
    <property type="component" value="Unassembled WGS sequence"/>
</dbReference>
<dbReference type="PROSITE" id="PS50109">
    <property type="entry name" value="HIS_KIN"/>
    <property type="match status" value="1"/>
</dbReference>
<keyword evidence="4" id="KW-0808">Transferase</keyword>
<dbReference type="InterPro" id="IPR003594">
    <property type="entry name" value="HATPase_dom"/>
</dbReference>
<dbReference type="InterPro" id="IPR050428">
    <property type="entry name" value="TCS_sensor_his_kinase"/>
</dbReference>
<keyword evidence="6" id="KW-0418">Kinase</keyword>
<keyword evidence="11" id="KW-1185">Reference proteome</keyword>
<evidence type="ECO:0000256" key="3">
    <source>
        <dbReference type="ARBA" id="ARBA00022553"/>
    </source>
</evidence>
<dbReference type="Pfam" id="PF02518">
    <property type="entry name" value="HATPase_c"/>
    <property type="match status" value="1"/>
</dbReference>
<dbReference type="InterPro" id="IPR005467">
    <property type="entry name" value="His_kinase_dom"/>
</dbReference>
<evidence type="ECO:0000256" key="4">
    <source>
        <dbReference type="ARBA" id="ARBA00022679"/>
    </source>
</evidence>
<dbReference type="GO" id="GO:0000160">
    <property type="term" value="P:phosphorelay signal transduction system"/>
    <property type="evidence" value="ECO:0007669"/>
    <property type="project" value="TreeGrafter"/>
</dbReference>
<comment type="caution">
    <text evidence="10">The sequence shown here is derived from an EMBL/GenBank/DDBJ whole genome shotgun (WGS) entry which is preliminary data.</text>
</comment>
<dbReference type="GO" id="GO:0005886">
    <property type="term" value="C:plasma membrane"/>
    <property type="evidence" value="ECO:0007669"/>
    <property type="project" value="TreeGrafter"/>
</dbReference>
<evidence type="ECO:0000259" key="9">
    <source>
        <dbReference type="PROSITE" id="PS50109"/>
    </source>
</evidence>
<sequence>MLMSTLARRQMALTYHLIRVLDEVEREAVEPGTLKALYAVDHDANRLRRYAEGLLLLAGGQVCDGLEGPVTLLDVARAAQCASADFEPVKLTAMPAAAVPPGVSDDLVHLLAALLDNAVSYAPASSRVTLSGHPDRDGSVLIQIADSGPGIEWTALAELNARLATSPVLDARSARQMGLYVVASIAHRHGLYVQLAPRPGGGTIAYVTLPGHVIIPPEAVAPVPAASPVPVPVLSAASSGDWWGVQTLAAPAAGTTKNGLPRRTRASQDPGPWLPTAPSARPPDPQSVRDDLNDFEAGERRAHAETASTHDTASTSWEGPWEQQ</sequence>
<dbReference type="SUPFAM" id="SSF55874">
    <property type="entry name" value="ATPase domain of HSP90 chaperone/DNA topoisomerase II/histidine kinase"/>
    <property type="match status" value="1"/>
</dbReference>
<dbReference type="PANTHER" id="PTHR45436">
    <property type="entry name" value="SENSOR HISTIDINE KINASE YKOH"/>
    <property type="match status" value="1"/>
</dbReference>
<keyword evidence="3" id="KW-0597">Phosphoprotein</keyword>